<feature type="signal peptide" evidence="3">
    <location>
        <begin position="1"/>
        <end position="20"/>
    </location>
</feature>
<comment type="caution">
    <text evidence="4">The sequence shown here is derived from an EMBL/GenBank/DDBJ whole genome shotgun (WGS) entry which is preliminary data.</text>
</comment>
<evidence type="ECO:0000256" key="1">
    <source>
        <dbReference type="SAM" id="Coils"/>
    </source>
</evidence>
<sequence length="783" mass="88244">MKRYLLYIVLFFTFMQQFYAQEDGVVAFAIPVRNSLKFNKYIINPTFSFVREQNKYMSFTNKREWVEFENAPQTYLFSYSGRFRENVGAGVGLFQQNYGVLTTFGGVLNFAYNAVLDREQNLTFGMNLAFYKSGLNEGSVITNFSDDPSLNDIPSNSVLAINPGINYGTAFFDFGLSLNNLVSYNIKTNQMIEDNPEQSIQAHIMYTGYLNGRGFFDESKFSGLIRSEFKKEKTVISGIMMLTLPKGVWAQAGYNTLYGASGGIGFNLTNQICLEYNYEKAIGDLASFGNSHEITLAYKFKNNNRYLYSGDDEEGALITPTTKSKRPVANKKDSTKSDEEFRANRKAKAELAAAEKAKAEEEAKIKPEKEVQEKVDEDAIAALAAEEKAKADEIEKIRLAEEAQAKADEEARIKLAAAEAQAKADEEEARMKLAEAEAQAKADEEARMKLAAAEAQAKADEEARMKLAAAEAQAKADEEARIKLAEAEALANEKVVDTTDSAIEDIKASTKEYERIQQLLSKLKETVASKEKDLKDLKQENDLSEQGIYVEPKPFKSVSEENAAIESLKTELENVISDQNEKIVQLENLYSERLQSIPNMNDSINVFYKKTIQDLKTEQSQVVSSKEELLTTLEDIQVKTEIERKRRIKRATYDNEQDRYLKDQATLNIIKQNTPLSTVPLKQEDFDFGEEQSNVQIIKGVSNVESGYYLVLAVHTDIAKRDEFLTKAVSAGQKDINFFYDVSSGKYFIYYEKYDDISGATRALETKGTKVYNSKMSMVKIEN</sequence>
<dbReference type="InterPro" id="IPR019861">
    <property type="entry name" value="PorP/SprF_Bacteroidetes"/>
</dbReference>
<gene>
    <name evidence="4" type="ORF">V8G56_15825</name>
</gene>
<evidence type="ECO:0000313" key="5">
    <source>
        <dbReference type="Proteomes" id="UP001610104"/>
    </source>
</evidence>
<feature type="compositionally biased region" description="Basic and acidic residues" evidence="2">
    <location>
        <begin position="330"/>
        <end position="342"/>
    </location>
</feature>
<keyword evidence="5" id="KW-1185">Reference proteome</keyword>
<keyword evidence="1" id="KW-0175">Coiled coil</keyword>
<accession>A0ABW7MUI1</accession>
<dbReference type="NCBIfam" id="TIGR03519">
    <property type="entry name" value="T9SS_PorP_fam"/>
    <property type="match status" value="1"/>
</dbReference>
<keyword evidence="3" id="KW-0732">Signal</keyword>
<organism evidence="4 5">
    <name type="scientific">Gaetbulibacter aquiaggeris</name>
    <dbReference type="NCBI Taxonomy" id="1735373"/>
    <lineage>
        <taxon>Bacteria</taxon>
        <taxon>Pseudomonadati</taxon>
        <taxon>Bacteroidota</taxon>
        <taxon>Flavobacteriia</taxon>
        <taxon>Flavobacteriales</taxon>
        <taxon>Flavobacteriaceae</taxon>
        <taxon>Gaetbulibacter</taxon>
    </lineage>
</organism>
<name>A0ABW7MUI1_9FLAO</name>
<evidence type="ECO:0000313" key="4">
    <source>
        <dbReference type="EMBL" id="MFH6770220.1"/>
    </source>
</evidence>
<dbReference type="Pfam" id="PF11751">
    <property type="entry name" value="PorP_SprF"/>
    <property type="match status" value="1"/>
</dbReference>
<feature type="coiled-coil region" evidence="1">
    <location>
        <begin position="342"/>
        <end position="589"/>
    </location>
</feature>
<reference evidence="4 5" key="1">
    <citation type="submission" date="2024-02" db="EMBL/GenBank/DDBJ databases">
        <title>A Gaetbulibacter species isolated from tidal flats and genomic insights of their niches.</title>
        <authorList>
            <person name="Ye Y."/>
        </authorList>
    </citation>
    <scope>NUCLEOTIDE SEQUENCE [LARGE SCALE GENOMIC DNA]</scope>
    <source>
        <strain evidence="4 5">KEM-8</strain>
    </source>
</reference>
<dbReference type="RefSeq" id="WP_395439439.1">
    <property type="nucleotide sequence ID" value="NZ_JBAWKC010000007.1"/>
</dbReference>
<feature type="region of interest" description="Disordered" evidence="2">
    <location>
        <begin position="321"/>
        <end position="342"/>
    </location>
</feature>
<evidence type="ECO:0000256" key="3">
    <source>
        <dbReference type="SAM" id="SignalP"/>
    </source>
</evidence>
<evidence type="ECO:0000256" key="2">
    <source>
        <dbReference type="SAM" id="MobiDB-lite"/>
    </source>
</evidence>
<feature type="chain" id="PRO_5047149323" evidence="3">
    <location>
        <begin position="21"/>
        <end position="783"/>
    </location>
</feature>
<proteinExistence type="predicted"/>
<dbReference type="EMBL" id="JBAWKC010000007">
    <property type="protein sequence ID" value="MFH6770220.1"/>
    <property type="molecule type" value="Genomic_DNA"/>
</dbReference>
<protein>
    <submittedName>
        <fullName evidence="4">PorP/SprF family type IX secretion system membrane protein</fullName>
    </submittedName>
</protein>
<dbReference type="Proteomes" id="UP001610104">
    <property type="component" value="Unassembled WGS sequence"/>
</dbReference>